<dbReference type="InterPro" id="IPR053142">
    <property type="entry name" value="PchR_regulatory_protein"/>
</dbReference>
<sequence length="287" mass="31270">MSPRPGSTREPPASLELFSRNLSLSAGRFSIQEGERVAGPMRRGLKVAIMLEGRQALELDDRPAVLLDGPTMLVAANGGQHMQRRTGLADGTLRYALMQFDVDFVAREFGSDVAEAARLACSADTRLWVRPADAPIRSLALQMAECPVSESLRPLYLAGKALELGALVLERMLGERQARPARLGPRLREQVHLARDRLLETIDTPPSLAELARLSGLNPTKLTSAFRAEFGASVFAYLQEQRLQQAYAMIASGEASVAVAAFRVGYTPAHFSGLFRKRFGVAPSALR</sequence>
<dbReference type="RefSeq" id="WP_079591971.1">
    <property type="nucleotide sequence ID" value="NZ_FUYX01000012.1"/>
</dbReference>
<dbReference type="SUPFAM" id="SSF46689">
    <property type="entry name" value="Homeodomain-like"/>
    <property type="match status" value="2"/>
</dbReference>
<organism evidence="4 5">
    <name type="scientific">Bosea thiooxidans</name>
    <dbReference type="NCBI Taxonomy" id="53254"/>
    <lineage>
        <taxon>Bacteria</taxon>
        <taxon>Pseudomonadati</taxon>
        <taxon>Pseudomonadota</taxon>
        <taxon>Alphaproteobacteria</taxon>
        <taxon>Hyphomicrobiales</taxon>
        <taxon>Boseaceae</taxon>
        <taxon>Bosea</taxon>
    </lineage>
</organism>
<dbReference type="OrthoDB" id="6670788at2"/>
<name>A0A1T5GDI6_9HYPH</name>
<dbReference type="PANTHER" id="PTHR47893:SF1">
    <property type="entry name" value="REGULATORY PROTEIN PCHR"/>
    <property type="match status" value="1"/>
</dbReference>
<proteinExistence type="predicted"/>
<keyword evidence="1" id="KW-0805">Transcription regulation</keyword>
<dbReference type="PROSITE" id="PS01124">
    <property type="entry name" value="HTH_ARAC_FAMILY_2"/>
    <property type="match status" value="1"/>
</dbReference>
<evidence type="ECO:0000313" key="4">
    <source>
        <dbReference type="EMBL" id="SKC06347.1"/>
    </source>
</evidence>
<dbReference type="SMART" id="SM00342">
    <property type="entry name" value="HTH_ARAC"/>
    <property type="match status" value="1"/>
</dbReference>
<keyword evidence="2" id="KW-0804">Transcription</keyword>
<accession>A0A1T5GDI6</accession>
<dbReference type="PANTHER" id="PTHR47893">
    <property type="entry name" value="REGULATORY PROTEIN PCHR"/>
    <property type="match status" value="1"/>
</dbReference>
<evidence type="ECO:0000313" key="5">
    <source>
        <dbReference type="Proteomes" id="UP000190130"/>
    </source>
</evidence>
<protein>
    <submittedName>
        <fullName evidence="4">AraC family transcriptional regulator, transcriptional activator of the genes for pyochelin and ferripyochelin receptors</fullName>
    </submittedName>
</protein>
<dbReference type="AlphaFoldDB" id="A0A1T5GDI6"/>
<gene>
    <name evidence="4" type="ORF">SAMN05660750_03973</name>
</gene>
<dbReference type="EMBL" id="FUYX01000012">
    <property type="protein sequence ID" value="SKC06347.1"/>
    <property type="molecule type" value="Genomic_DNA"/>
</dbReference>
<dbReference type="GO" id="GO:0043565">
    <property type="term" value="F:sequence-specific DNA binding"/>
    <property type="evidence" value="ECO:0007669"/>
    <property type="project" value="InterPro"/>
</dbReference>
<dbReference type="InterPro" id="IPR018060">
    <property type="entry name" value="HTH_AraC"/>
</dbReference>
<evidence type="ECO:0000256" key="2">
    <source>
        <dbReference type="ARBA" id="ARBA00023163"/>
    </source>
</evidence>
<dbReference type="InterPro" id="IPR009057">
    <property type="entry name" value="Homeodomain-like_sf"/>
</dbReference>
<evidence type="ECO:0000259" key="3">
    <source>
        <dbReference type="PROSITE" id="PS01124"/>
    </source>
</evidence>
<reference evidence="4 5" key="1">
    <citation type="submission" date="2017-02" db="EMBL/GenBank/DDBJ databases">
        <authorList>
            <person name="Peterson S.W."/>
        </authorList>
    </citation>
    <scope>NUCLEOTIDE SEQUENCE [LARGE SCALE GENOMIC DNA]</scope>
    <source>
        <strain evidence="4 5">DSM 9653</strain>
    </source>
</reference>
<dbReference type="GO" id="GO:0003700">
    <property type="term" value="F:DNA-binding transcription factor activity"/>
    <property type="evidence" value="ECO:0007669"/>
    <property type="project" value="InterPro"/>
</dbReference>
<keyword evidence="4" id="KW-0675">Receptor</keyword>
<dbReference type="Gene3D" id="1.10.10.60">
    <property type="entry name" value="Homeodomain-like"/>
    <property type="match status" value="1"/>
</dbReference>
<dbReference type="Pfam" id="PF12833">
    <property type="entry name" value="HTH_18"/>
    <property type="match status" value="1"/>
</dbReference>
<evidence type="ECO:0000256" key="1">
    <source>
        <dbReference type="ARBA" id="ARBA00023015"/>
    </source>
</evidence>
<feature type="domain" description="HTH araC/xylS-type" evidence="3">
    <location>
        <begin position="192"/>
        <end position="287"/>
    </location>
</feature>
<dbReference type="Proteomes" id="UP000190130">
    <property type="component" value="Unassembled WGS sequence"/>
</dbReference>